<keyword evidence="2" id="KW-1185">Reference proteome</keyword>
<dbReference type="GeneID" id="68120788"/>
<dbReference type="VEuPathDB" id="AmoebaDB:NfTy_027950"/>
<dbReference type="OMA" id="IRRKWMK"/>
<dbReference type="Proteomes" id="UP000444721">
    <property type="component" value="Unassembled WGS sequence"/>
</dbReference>
<reference evidence="1 2" key="1">
    <citation type="journal article" date="2019" name="Sci. Rep.">
        <title>Nanopore sequencing improves the draft genome of the human pathogenic amoeba Naegleria fowleri.</title>
        <authorList>
            <person name="Liechti N."/>
            <person name="Schurch N."/>
            <person name="Bruggmann R."/>
            <person name="Wittwer M."/>
        </authorList>
    </citation>
    <scope>NUCLEOTIDE SEQUENCE [LARGE SCALE GENOMIC DNA]</scope>
    <source>
        <strain evidence="1 2">ATCC 30894</strain>
    </source>
</reference>
<dbReference type="OrthoDB" id="10259996at2759"/>
<gene>
    <name evidence="1" type="ORF">FDP41_013573</name>
</gene>
<comment type="caution">
    <text evidence="1">The sequence shown here is derived from an EMBL/GenBank/DDBJ whole genome shotgun (WGS) entry which is preliminary data.</text>
</comment>
<organism evidence="1 2">
    <name type="scientific">Naegleria fowleri</name>
    <name type="common">Brain eating amoeba</name>
    <dbReference type="NCBI Taxonomy" id="5763"/>
    <lineage>
        <taxon>Eukaryota</taxon>
        <taxon>Discoba</taxon>
        <taxon>Heterolobosea</taxon>
        <taxon>Tetramitia</taxon>
        <taxon>Eutetramitia</taxon>
        <taxon>Vahlkampfiidae</taxon>
        <taxon>Naegleria</taxon>
    </lineage>
</organism>
<dbReference type="VEuPathDB" id="AmoebaDB:FDP41_013573"/>
<proteinExistence type="predicted"/>
<dbReference type="EMBL" id="VFQX01000019">
    <property type="protein sequence ID" value="KAF0980359.1"/>
    <property type="molecule type" value="Genomic_DNA"/>
</dbReference>
<dbReference type="AlphaFoldDB" id="A0A6A5C4U8"/>
<dbReference type="RefSeq" id="XP_044565072.1">
    <property type="nucleotide sequence ID" value="XM_044704218.1"/>
</dbReference>
<evidence type="ECO:0000313" key="1">
    <source>
        <dbReference type="EMBL" id="KAF0980359.1"/>
    </source>
</evidence>
<sequence>MSEDQPSPTTRLLKIMKRTLPTHDHFDWDELMYQFSTGNIHQLLSEHQDIVDEFIEIWSSSTDENVYIHFIVWVISVHSFLIHGFPLHVQASIIRILIKSKDHDWETLQGLVKLLFNDPSSSYQMIEYCNNLYAHVNTPSWFLILKNNNDLKAKMIGTFEQLYTFAVHHLRNHHDIQQLIHASIRLCQYSMAQECLEKFICIIDPKRVMDLAYCHLWYCGIIYESIRNNGTDVCRTLFKEIDLFVTEVLSVENGLVNIVQPRYTHVKIPQNLIHLYEDSLIPHHFVACEKPIPKNSMEKILKHLHQSASLFLKSGHLALSRQIYQRMTEYYNQLPNAENHLENLHSEISLLHSQLRLGAELLFKNNRYYFVSVLNKGESEATSVNEEYIYRVYPFENIDRFIEKRILNDFPSHQVLTASSTQYSAKTVKILPAFEDSSKGFVVYGYIQERDIVFPEDDKIFGISKRICFINNNLELMGSYIHSPLLIDRAKVVGSTLIFEATNQMEANCIYMEHFQNIIKSSCQTLAQNIVNGVPLKTCTVCQQLFALVGNLLYDILEGSRLRYVLGIQQCKHLIYYYRAIHKDEMATRKREIRRKWMKECKEAQESKQEIPPEPILTNLIEHNEEYLKLRSTFSAFLDILNNAFVFFKEAVENVYSHHEEFSSHLQKLQLARLQALSLLSELSIMAE</sequence>
<dbReference type="VEuPathDB" id="AmoebaDB:NF0020060"/>
<evidence type="ECO:0000313" key="2">
    <source>
        <dbReference type="Proteomes" id="UP000444721"/>
    </source>
</evidence>
<protein>
    <submittedName>
        <fullName evidence="1">Uncharacterized protein</fullName>
    </submittedName>
</protein>
<name>A0A6A5C4U8_NAEFO</name>
<accession>A0A6A5C4U8</accession>